<evidence type="ECO:0000256" key="5">
    <source>
        <dbReference type="ARBA" id="ARBA00022741"/>
    </source>
</evidence>
<dbReference type="Pfam" id="PF19055">
    <property type="entry name" value="ABC2_membrane_7"/>
    <property type="match status" value="1"/>
</dbReference>
<evidence type="ECO:0000259" key="10">
    <source>
        <dbReference type="PROSITE" id="PS50893"/>
    </source>
</evidence>
<feature type="transmembrane region" description="Helical" evidence="9">
    <location>
        <begin position="927"/>
        <end position="948"/>
    </location>
</feature>
<dbReference type="InterPro" id="IPR003439">
    <property type="entry name" value="ABC_transporter-like_ATP-bd"/>
</dbReference>
<dbReference type="InterPro" id="IPR043926">
    <property type="entry name" value="ABCG_dom"/>
</dbReference>
<evidence type="ECO:0000256" key="2">
    <source>
        <dbReference type="ARBA" id="ARBA00005814"/>
    </source>
</evidence>
<feature type="transmembrane region" description="Helical" evidence="9">
    <location>
        <begin position="86"/>
        <end position="107"/>
    </location>
</feature>
<dbReference type="InterPro" id="IPR017871">
    <property type="entry name" value="ABC_transporter-like_CS"/>
</dbReference>
<dbReference type="EMBL" id="CAJOBS010000216">
    <property type="protein sequence ID" value="CAF4526204.1"/>
    <property type="molecule type" value="Genomic_DNA"/>
</dbReference>
<feature type="transmembrane region" description="Helical" evidence="9">
    <location>
        <begin position="153"/>
        <end position="172"/>
    </location>
</feature>
<evidence type="ECO:0000256" key="7">
    <source>
        <dbReference type="ARBA" id="ARBA00022989"/>
    </source>
</evidence>
<gene>
    <name evidence="11" type="ORF">TOA249_LOCUS5386</name>
</gene>
<dbReference type="InterPro" id="IPR050352">
    <property type="entry name" value="ABCG_transporters"/>
</dbReference>
<evidence type="ECO:0000256" key="3">
    <source>
        <dbReference type="ARBA" id="ARBA00022448"/>
    </source>
</evidence>
<evidence type="ECO:0000313" key="11">
    <source>
        <dbReference type="EMBL" id="CAF4526204.1"/>
    </source>
</evidence>
<dbReference type="SUPFAM" id="SSF52540">
    <property type="entry name" value="P-loop containing nucleoside triphosphate hydrolases"/>
    <property type="match status" value="1"/>
</dbReference>
<dbReference type="Proteomes" id="UP000663838">
    <property type="component" value="Unassembled WGS sequence"/>
</dbReference>
<comment type="caution">
    <text evidence="11">The sequence shown here is derived from an EMBL/GenBank/DDBJ whole genome shotgun (WGS) entry which is preliminary data.</text>
</comment>
<keyword evidence="4 9" id="KW-0812">Transmembrane</keyword>
<feature type="transmembrane region" description="Helical" evidence="9">
    <location>
        <begin position="818"/>
        <end position="836"/>
    </location>
</feature>
<dbReference type="PANTHER" id="PTHR48041:SF91">
    <property type="entry name" value="ABC TRANSPORTER G FAMILY MEMBER 28"/>
    <property type="match status" value="1"/>
</dbReference>
<keyword evidence="6" id="KW-0067">ATP-binding</keyword>
<evidence type="ECO:0000256" key="9">
    <source>
        <dbReference type="SAM" id="Phobius"/>
    </source>
</evidence>
<organism evidence="11 12">
    <name type="scientific">Rotaria socialis</name>
    <dbReference type="NCBI Taxonomy" id="392032"/>
    <lineage>
        <taxon>Eukaryota</taxon>
        <taxon>Metazoa</taxon>
        <taxon>Spiralia</taxon>
        <taxon>Gnathifera</taxon>
        <taxon>Rotifera</taxon>
        <taxon>Eurotatoria</taxon>
        <taxon>Bdelloidea</taxon>
        <taxon>Philodinida</taxon>
        <taxon>Philodinidae</taxon>
        <taxon>Rotaria</taxon>
    </lineage>
</organism>
<dbReference type="PROSITE" id="PS50893">
    <property type="entry name" value="ABC_TRANSPORTER_2"/>
    <property type="match status" value="1"/>
</dbReference>
<feature type="transmembrane region" description="Helical" evidence="9">
    <location>
        <begin position="420"/>
        <end position="442"/>
    </location>
</feature>
<evidence type="ECO:0000256" key="1">
    <source>
        <dbReference type="ARBA" id="ARBA00004141"/>
    </source>
</evidence>
<dbReference type="AlphaFoldDB" id="A0A820X3U5"/>
<evidence type="ECO:0000313" key="12">
    <source>
        <dbReference type="Proteomes" id="UP000663838"/>
    </source>
</evidence>
<dbReference type="GO" id="GO:0005524">
    <property type="term" value="F:ATP binding"/>
    <property type="evidence" value="ECO:0007669"/>
    <property type="project" value="UniProtKB-KW"/>
</dbReference>
<comment type="subcellular location">
    <subcellularLocation>
        <location evidence="1">Membrane</location>
        <topology evidence="1">Multi-pass membrane protein</topology>
    </subcellularLocation>
</comment>
<keyword evidence="5" id="KW-0547">Nucleotide-binding</keyword>
<evidence type="ECO:0000256" key="6">
    <source>
        <dbReference type="ARBA" id="ARBA00022840"/>
    </source>
</evidence>
<dbReference type="GO" id="GO:0140359">
    <property type="term" value="F:ABC-type transporter activity"/>
    <property type="evidence" value="ECO:0007669"/>
    <property type="project" value="InterPro"/>
</dbReference>
<dbReference type="Pfam" id="PF00005">
    <property type="entry name" value="ABC_tran"/>
    <property type="match status" value="1"/>
</dbReference>
<dbReference type="InterPro" id="IPR027417">
    <property type="entry name" value="P-loop_NTPase"/>
</dbReference>
<feature type="transmembrane region" description="Helical" evidence="9">
    <location>
        <begin position="873"/>
        <end position="891"/>
    </location>
</feature>
<evidence type="ECO:0000256" key="4">
    <source>
        <dbReference type="ARBA" id="ARBA00022692"/>
    </source>
</evidence>
<dbReference type="PROSITE" id="PS00211">
    <property type="entry name" value="ABC_TRANSPORTER_1"/>
    <property type="match status" value="1"/>
</dbReference>
<dbReference type="PANTHER" id="PTHR48041">
    <property type="entry name" value="ABC TRANSPORTER G FAMILY MEMBER 28"/>
    <property type="match status" value="1"/>
</dbReference>
<dbReference type="SMART" id="SM00382">
    <property type="entry name" value="AAA"/>
    <property type="match status" value="1"/>
</dbReference>
<dbReference type="Gene3D" id="3.40.50.300">
    <property type="entry name" value="P-loop containing nucleotide triphosphate hydrolases"/>
    <property type="match status" value="1"/>
</dbReference>
<keyword evidence="7 9" id="KW-1133">Transmembrane helix</keyword>
<feature type="domain" description="ABC transporter" evidence="10">
    <location>
        <begin position="479"/>
        <end position="718"/>
    </location>
</feature>
<dbReference type="InterPro" id="IPR003593">
    <property type="entry name" value="AAA+_ATPase"/>
</dbReference>
<sequence length="1071" mass="121300">MINPENQRRELWRQKFPTIIAVLLSIFQMLLTLGIVGCEVGISLVQFPRMDIFVGYWTFPNFMCAWISLAAAGCCCRIRCCGITALVFQILALPLAVCVIGFDAYFLNHPTYCFFSSDCNSWYSSSSSNYDPYGLSNNSTLYGIKVPIVQGQLAAGVLMLVACVIYIIVYAVTSYRVRKGIRAQNGSPVSVSRAPQTIPYATPYNNPTFERSFVENSAITSTCLPNKNQAQWSFNPECSAGPLCQNPQFIKINLCDNDTITSFYTDPTLAVSSSYNFEKCGQNSEACQAGFFSAQNLTQNLRNHYACCPGYFCPEGQLCLIPCRPGSYCPSELKAIDGTCKSPAPCQKNPSKTYERYGCGGSTFEGFCPPGSFCTTPRETELCSDNTIYCPTGVEKPLACPSHFVCLDGRARRQRLLTNVVIAVVVIIIIFVSGIEIFQWLALKKNLWGQKTFDDRSEVSDYFMERSKSKSKPTFQLNIHLYKARLRNVTRFDMKRNEGFTGRITAGRLTALMGGSGCGKSSLLDTIHGRRRLHANGYIKFGEHEPLSNILTDYIGYVPQADIMHEDLTVFETVYYSARARRLGDSQNIIKNDVGFVLKKLQLEFVRNNMTKTLSGGQRKRVNIAMEIAACPKVLLLDEPTSGLDTFSCDHLFDLLQLIKYSAAGPVTIIMVIHQPSQELFLKIDDIFFLTAHCCLAYQGPRDEAKEFLAKKFFDDPTKAPPPRHNDCDTCFIMLTKAPDYIENHKIEHEINNQPLNTYSWKQRFFLPFLYILLRSMKQTYVRGVTAEASYTLAYFLLGACVGYLFENKLQGECDIQVLPTIYFLMSLSFGILTCISSQRLFGVETTNKTFERESRNYFHPFQYWLAKSLVDIFRMIFYPLLYLSMLYIEVVPRGPFSYYLGIMILVSFVCSGIGQLTSVIFSRTEYAYLAGTIVALLSCLLSGFSPIKADLGQGKFIVTLSFSRHAQRLLFRHETSFYAKAFNGTRDHIWFSQISALEHHFSFNDNEDPNFWLVFIGFVLRFITFLFLYAKSEYRSKARFRVTHIGPMLQSLFRGEPCRKKASKSHVYQL</sequence>
<protein>
    <recommendedName>
        <fullName evidence="10">ABC transporter domain-containing protein</fullName>
    </recommendedName>
</protein>
<keyword evidence="3" id="KW-0813">Transport</keyword>
<feature type="transmembrane region" description="Helical" evidence="9">
    <location>
        <begin position="54"/>
        <end position="74"/>
    </location>
</feature>
<feature type="transmembrane region" description="Helical" evidence="9">
    <location>
        <begin position="897"/>
        <end position="915"/>
    </location>
</feature>
<feature type="transmembrane region" description="Helical" evidence="9">
    <location>
        <begin position="1012"/>
        <end position="1031"/>
    </location>
</feature>
<feature type="transmembrane region" description="Helical" evidence="9">
    <location>
        <begin position="20"/>
        <end position="42"/>
    </location>
</feature>
<keyword evidence="8 9" id="KW-0472">Membrane</keyword>
<dbReference type="GO" id="GO:0016887">
    <property type="term" value="F:ATP hydrolysis activity"/>
    <property type="evidence" value="ECO:0007669"/>
    <property type="project" value="InterPro"/>
</dbReference>
<name>A0A820X3U5_9BILA</name>
<comment type="similarity">
    <text evidence="2">Belongs to the ABC transporter superfamily. ABCG family. Eye pigment precursor importer (TC 3.A.1.204) subfamily.</text>
</comment>
<accession>A0A820X3U5</accession>
<reference evidence="11" key="1">
    <citation type="submission" date="2021-02" db="EMBL/GenBank/DDBJ databases">
        <authorList>
            <person name="Nowell W R."/>
        </authorList>
    </citation>
    <scope>NUCLEOTIDE SEQUENCE</scope>
</reference>
<dbReference type="GO" id="GO:0016020">
    <property type="term" value="C:membrane"/>
    <property type="evidence" value="ECO:0007669"/>
    <property type="project" value="UniProtKB-SubCell"/>
</dbReference>
<evidence type="ECO:0000256" key="8">
    <source>
        <dbReference type="ARBA" id="ARBA00023136"/>
    </source>
</evidence>
<proteinExistence type="inferred from homology"/>